<accession>A0ABP6KEL9</accession>
<evidence type="ECO:0008006" key="4">
    <source>
        <dbReference type="Google" id="ProtNLM"/>
    </source>
</evidence>
<feature type="region of interest" description="Disordered" evidence="1">
    <location>
        <begin position="1"/>
        <end position="88"/>
    </location>
</feature>
<proteinExistence type="predicted"/>
<dbReference type="Proteomes" id="UP001499930">
    <property type="component" value="Unassembled WGS sequence"/>
</dbReference>
<sequence length="143" mass="15142">MAGPARRRLRWSARACGPSAPGGEPSGGRSAARGAGRGYGSNRSGGESKYVDSHSPYPGGSALRGDTGRHRAVAVAGRDGPPDRGGLANVSRMTKWEYSTVPLLVHATKQILDNWGQDGWELVQVVPGPNPEQLVAYLKRPKQ</sequence>
<gene>
    <name evidence="2" type="ORF">GCM10017559_19340</name>
</gene>
<protein>
    <recommendedName>
        <fullName evidence="4">DUF4177 domain-containing protein</fullName>
    </recommendedName>
</protein>
<reference evidence="3" key="1">
    <citation type="journal article" date="2019" name="Int. J. Syst. Evol. Microbiol.">
        <title>The Global Catalogue of Microorganisms (GCM) 10K type strain sequencing project: providing services to taxonomists for standard genome sequencing and annotation.</title>
        <authorList>
            <consortium name="The Broad Institute Genomics Platform"/>
            <consortium name="The Broad Institute Genome Sequencing Center for Infectious Disease"/>
            <person name="Wu L."/>
            <person name="Ma J."/>
        </authorList>
    </citation>
    <scope>NUCLEOTIDE SEQUENCE [LARGE SCALE GENOMIC DNA]</scope>
    <source>
        <strain evidence="3">JCM 3106</strain>
    </source>
</reference>
<comment type="caution">
    <text evidence="2">The sequence shown here is derived from an EMBL/GenBank/DDBJ whole genome shotgun (WGS) entry which is preliminary data.</text>
</comment>
<dbReference type="EMBL" id="BAAAWD010000006">
    <property type="protein sequence ID" value="GAA2998800.1"/>
    <property type="molecule type" value="Genomic_DNA"/>
</dbReference>
<organism evidence="2 3">
    <name type="scientific">Streptosporangium longisporum</name>
    <dbReference type="NCBI Taxonomy" id="46187"/>
    <lineage>
        <taxon>Bacteria</taxon>
        <taxon>Bacillati</taxon>
        <taxon>Actinomycetota</taxon>
        <taxon>Actinomycetes</taxon>
        <taxon>Streptosporangiales</taxon>
        <taxon>Streptosporangiaceae</taxon>
        <taxon>Streptosporangium</taxon>
    </lineage>
</organism>
<evidence type="ECO:0000313" key="2">
    <source>
        <dbReference type="EMBL" id="GAA2998800.1"/>
    </source>
</evidence>
<keyword evidence="3" id="KW-1185">Reference proteome</keyword>
<name>A0ABP6KEL9_9ACTN</name>
<evidence type="ECO:0000313" key="3">
    <source>
        <dbReference type="Proteomes" id="UP001499930"/>
    </source>
</evidence>
<feature type="compositionally biased region" description="Low complexity" evidence="1">
    <location>
        <begin position="17"/>
        <end position="48"/>
    </location>
</feature>
<feature type="compositionally biased region" description="Basic residues" evidence="1">
    <location>
        <begin position="1"/>
        <end position="11"/>
    </location>
</feature>
<evidence type="ECO:0000256" key="1">
    <source>
        <dbReference type="SAM" id="MobiDB-lite"/>
    </source>
</evidence>